<keyword evidence="2" id="KW-1185">Reference proteome</keyword>
<comment type="caution">
    <text evidence="1">The sequence shown here is derived from an EMBL/GenBank/DDBJ whole genome shotgun (WGS) entry which is preliminary data.</text>
</comment>
<dbReference type="AlphaFoldDB" id="A0A9N9PIW5"/>
<dbReference type="OrthoDB" id="413313at2759"/>
<gene>
    <name evidence="1" type="ORF">CPELLU_LOCUS21449</name>
</gene>
<dbReference type="EMBL" id="CAJVQA010079627">
    <property type="protein sequence ID" value="CAG8836810.1"/>
    <property type="molecule type" value="Genomic_DNA"/>
</dbReference>
<name>A0A9N9PIW5_9GLOM</name>
<dbReference type="Proteomes" id="UP000789759">
    <property type="component" value="Unassembled WGS sequence"/>
</dbReference>
<reference evidence="1" key="1">
    <citation type="submission" date="2021-06" db="EMBL/GenBank/DDBJ databases">
        <authorList>
            <person name="Kallberg Y."/>
            <person name="Tangrot J."/>
            <person name="Rosling A."/>
        </authorList>
    </citation>
    <scope>NUCLEOTIDE SEQUENCE</scope>
    <source>
        <strain evidence="1">FL966</strain>
    </source>
</reference>
<protein>
    <submittedName>
        <fullName evidence="1">7072_t:CDS:1</fullName>
    </submittedName>
</protein>
<sequence>MQEKSRNGPKRTHPGNHFFPVNSICTCSILYRYKTLAQHTLDWVEEFLMQYPGTNRFISSTYLDTHIDGH</sequence>
<evidence type="ECO:0000313" key="1">
    <source>
        <dbReference type="EMBL" id="CAG8836810.1"/>
    </source>
</evidence>
<evidence type="ECO:0000313" key="2">
    <source>
        <dbReference type="Proteomes" id="UP000789759"/>
    </source>
</evidence>
<organism evidence="1 2">
    <name type="scientific">Cetraspora pellucida</name>
    <dbReference type="NCBI Taxonomy" id="1433469"/>
    <lineage>
        <taxon>Eukaryota</taxon>
        <taxon>Fungi</taxon>
        <taxon>Fungi incertae sedis</taxon>
        <taxon>Mucoromycota</taxon>
        <taxon>Glomeromycotina</taxon>
        <taxon>Glomeromycetes</taxon>
        <taxon>Diversisporales</taxon>
        <taxon>Gigasporaceae</taxon>
        <taxon>Cetraspora</taxon>
    </lineage>
</organism>
<proteinExistence type="predicted"/>
<feature type="non-terminal residue" evidence="1">
    <location>
        <position position="70"/>
    </location>
</feature>
<accession>A0A9N9PIW5</accession>